<keyword evidence="5" id="KW-1185">Reference proteome</keyword>
<dbReference type="PRINTS" id="PR01217">
    <property type="entry name" value="PRICHEXTENSN"/>
</dbReference>
<organism evidence="4 5">
    <name type="scientific">Photinus pyralis</name>
    <name type="common">Common eastern firefly</name>
    <name type="synonym">Lampyris pyralis</name>
    <dbReference type="NCBI Taxonomy" id="7054"/>
    <lineage>
        <taxon>Eukaryota</taxon>
        <taxon>Metazoa</taxon>
        <taxon>Ecdysozoa</taxon>
        <taxon>Arthropoda</taxon>
        <taxon>Hexapoda</taxon>
        <taxon>Insecta</taxon>
        <taxon>Pterygota</taxon>
        <taxon>Neoptera</taxon>
        <taxon>Endopterygota</taxon>
        <taxon>Coleoptera</taxon>
        <taxon>Polyphaga</taxon>
        <taxon>Elateriformia</taxon>
        <taxon>Elateroidea</taxon>
        <taxon>Lampyridae</taxon>
        <taxon>Lampyrinae</taxon>
        <taxon>Photinus</taxon>
    </lineage>
</organism>
<dbReference type="Proteomes" id="UP000327044">
    <property type="component" value="Unassembled WGS sequence"/>
</dbReference>
<evidence type="ECO:0000313" key="5">
    <source>
        <dbReference type="Proteomes" id="UP000327044"/>
    </source>
</evidence>
<dbReference type="GO" id="GO:0051015">
    <property type="term" value="F:actin filament binding"/>
    <property type="evidence" value="ECO:0007669"/>
    <property type="project" value="TreeGrafter"/>
</dbReference>
<feature type="compositionally biased region" description="Pro residues" evidence="2">
    <location>
        <begin position="583"/>
        <end position="643"/>
    </location>
</feature>
<dbReference type="GO" id="GO:0030866">
    <property type="term" value="P:cortical actin cytoskeleton organization"/>
    <property type="evidence" value="ECO:0007669"/>
    <property type="project" value="TreeGrafter"/>
</dbReference>
<dbReference type="PANTHER" id="PTHR45920">
    <property type="entry name" value="FORMIN HOMOLOGY 2 DOMAIN CONTAINING, ISOFORM I"/>
    <property type="match status" value="1"/>
</dbReference>
<dbReference type="Pfam" id="PF02181">
    <property type="entry name" value="FH2"/>
    <property type="match status" value="1"/>
</dbReference>
<feature type="region of interest" description="Disordered" evidence="2">
    <location>
        <begin position="538"/>
        <end position="680"/>
    </location>
</feature>
<comment type="similarity">
    <text evidence="1">Belongs to the formin homology family. Cappuccino subfamily.</text>
</comment>
<sequence length="1132" mass="126350">MGNTQAGEIKTAKSGKSPSKVKALMKIRGKRGKPDDPPFTGIVPEKRDKTPEKPTEDEIEKKFVTPTSGESSSESVFTDPSALTPVGFSTEINECYYSDDNVNSINVVIPDSAPKNFMELPLNNFKLNEFKRRKEEELGKKLSKLGLSKTSQISLESDLRDCFVSENVECVERPGDSSSPLNQRCDGMANYSSGPPEYKRPTSVPAASPDVSEGNLVLKRVISLTLDKDVMENKVTKPKFVPEKLDFKLYEKFEGYMLINWYLSEFSENHQLKQLVQNQDLKLLATQFCTHLLAAGVLHQIPDKDVPMYNIFKPDLMYYWAHSETPASVPQTPGRLNSLSWPPTSPCPSDVFTSSPNGAPKESSPILDVKSSAKDAEILALEEEVRCLRQDIEKYKTLIEIQTLTSNAVKDFGSPDDENKSIICQRCDICRNKLNGTDDHSETSAQFIGEAQPVAQSSPILNASQDSTDDSFVPNEVPVPQLLTDTPVRMPQNGFPIASPSLYNYHTPPTSFQCQKENGCTLTAISLRNQLTADLDETSPPNLHISATDISPPCSPPADLPDLVCHPPAAPPPLPIQEVPAKSLPPAPPPPPPLPPQMYDIPPPPPPPPPPQLDGVPPPPPLITIPPPPPPPPRPSAAPPPLGGVPSATNPLHHLHNHGAPPPPAQPTAQSPAPLPTPPVGGWNPYKSMLRKEVVTPKAPMKPLYWTRLIVPNAAAPTSPSAEPIWSQVDELHLDNITEFTDLFSRQVIARSVPKKKVETKSKIEPIKILDSKRSQNVGILAQSLHVEFAEIENAVYTFDTSIVSLEALQQIYEVRAIPEELRQIREHLETKPDIPLDKPEQFLYELSEISNFAERVSCFMVQIEFEDSIVNIEHTLTNITSTCDFLTNNESLIKLLSIILTLGNYMNGGNMSRGQADGYGLEILAKLKDVKSKDAQVTLLHFVVATYMKEFDYLTLINAPLPVPQPEEIRRAAAVNFDDVQADLQVLQTNLKTCETRIQRVLESSTEEYVQPFKEKMERFTKNAKDQLKSQFEHLEQSKKAFVKTMKMYQYKTKAESLEATPPSDFFELWYQFCKDSKDIWKKELIRLEKQKMNELKKLQNQRKEEPVRQSIRPNSLKEKVMKVKLLEEEN</sequence>
<feature type="region of interest" description="Disordered" evidence="2">
    <location>
        <begin position="347"/>
        <end position="368"/>
    </location>
</feature>
<evidence type="ECO:0000256" key="2">
    <source>
        <dbReference type="SAM" id="MobiDB-lite"/>
    </source>
</evidence>
<feature type="region of interest" description="Disordered" evidence="2">
    <location>
        <begin position="1"/>
        <end position="78"/>
    </location>
</feature>
<dbReference type="InterPro" id="IPR042201">
    <property type="entry name" value="FH2_Formin_sf"/>
</dbReference>
<dbReference type="PANTHER" id="PTHR45920:SF7">
    <property type="entry name" value="FORMIN-G"/>
    <property type="match status" value="1"/>
</dbReference>
<reference evidence="4 5" key="1">
    <citation type="journal article" date="2018" name="Elife">
        <title>Firefly genomes illuminate parallel origins of bioluminescence in beetles.</title>
        <authorList>
            <person name="Fallon T.R."/>
            <person name="Lower S.E."/>
            <person name="Chang C.H."/>
            <person name="Bessho-Uehara M."/>
            <person name="Martin G.J."/>
            <person name="Bewick A.J."/>
            <person name="Behringer M."/>
            <person name="Debat H.J."/>
            <person name="Wong I."/>
            <person name="Day J.C."/>
            <person name="Suvorov A."/>
            <person name="Silva C.J."/>
            <person name="Stanger-Hall K.F."/>
            <person name="Hall D.W."/>
            <person name="Schmitz R.J."/>
            <person name="Nelson D.R."/>
            <person name="Lewis S.M."/>
            <person name="Shigenobu S."/>
            <person name="Bybee S.M."/>
            <person name="Larracuente A.M."/>
            <person name="Oba Y."/>
            <person name="Weng J.K."/>
        </authorList>
    </citation>
    <scope>NUCLEOTIDE SEQUENCE [LARGE SCALE GENOMIC DNA]</scope>
    <source>
        <strain evidence="4">1611_PpyrPB1</strain>
        <tissue evidence="4">Whole body</tissue>
    </source>
</reference>
<dbReference type="PROSITE" id="PS51444">
    <property type="entry name" value="FH2"/>
    <property type="match status" value="1"/>
</dbReference>
<feature type="compositionally biased region" description="Polar residues" evidence="2">
    <location>
        <begin position="65"/>
        <end position="78"/>
    </location>
</feature>
<dbReference type="GO" id="GO:0005737">
    <property type="term" value="C:cytoplasm"/>
    <property type="evidence" value="ECO:0007669"/>
    <property type="project" value="TreeGrafter"/>
</dbReference>
<proteinExistence type="inferred from homology"/>
<feature type="compositionally biased region" description="Basic and acidic residues" evidence="2">
    <location>
        <begin position="44"/>
        <end position="63"/>
    </location>
</feature>
<dbReference type="InParanoid" id="A0A5N4ABM1"/>
<dbReference type="GO" id="GO:0005856">
    <property type="term" value="C:cytoskeleton"/>
    <property type="evidence" value="ECO:0007669"/>
    <property type="project" value="TreeGrafter"/>
</dbReference>
<dbReference type="AlphaFoldDB" id="A0A5N4ABM1"/>
<dbReference type="InterPro" id="IPR015425">
    <property type="entry name" value="FH2_Formin"/>
</dbReference>
<name>A0A5N4ABM1_PHOPY</name>
<accession>A0A5N4ABM1</accession>
<gene>
    <name evidence="4" type="ORF">PPYR_11487</name>
</gene>
<comment type="caution">
    <text evidence="4">The sequence shown here is derived from an EMBL/GenBank/DDBJ whole genome shotgun (WGS) entry which is preliminary data.</text>
</comment>
<dbReference type="SMART" id="SM00498">
    <property type="entry name" value="FH2"/>
    <property type="match status" value="1"/>
</dbReference>
<evidence type="ECO:0000313" key="4">
    <source>
        <dbReference type="EMBL" id="KAB0794648.1"/>
    </source>
</evidence>
<dbReference type="Gene3D" id="1.20.58.2220">
    <property type="entry name" value="Formin, FH2 domain"/>
    <property type="match status" value="1"/>
</dbReference>
<dbReference type="FunCoup" id="A0A5N4ABM1">
    <property type="interactions" value="70"/>
</dbReference>
<evidence type="ECO:0000256" key="1">
    <source>
        <dbReference type="ARBA" id="ARBA00005271"/>
    </source>
</evidence>
<dbReference type="EMBL" id="VVIM01000008">
    <property type="protein sequence ID" value="KAB0794648.1"/>
    <property type="molecule type" value="Genomic_DNA"/>
</dbReference>
<dbReference type="SUPFAM" id="SSF101447">
    <property type="entry name" value="Formin homology 2 domain (FH2 domain)"/>
    <property type="match status" value="1"/>
</dbReference>
<protein>
    <recommendedName>
        <fullName evidence="3">FH2 domain-containing protein</fullName>
    </recommendedName>
</protein>
<feature type="domain" description="FH2" evidence="3">
    <location>
        <begin position="691"/>
        <end position="1104"/>
    </location>
</feature>
<evidence type="ECO:0000259" key="3">
    <source>
        <dbReference type="PROSITE" id="PS51444"/>
    </source>
</evidence>